<comment type="caution">
    <text evidence="2">The sequence shown here is derived from an EMBL/GenBank/DDBJ whole genome shotgun (WGS) entry which is preliminary data.</text>
</comment>
<dbReference type="RefSeq" id="WP_173130470.1">
    <property type="nucleotide sequence ID" value="NZ_JABRWJ010000009.1"/>
</dbReference>
<feature type="region of interest" description="Disordered" evidence="1">
    <location>
        <begin position="148"/>
        <end position="168"/>
    </location>
</feature>
<evidence type="ECO:0000313" key="3">
    <source>
        <dbReference type="Proteomes" id="UP000737171"/>
    </source>
</evidence>
<keyword evidence="3" id="KW-1185">Reference proteome</keyword>
<sequence>MSSDMRLPTIARPSVQVAVVMERQARPNQWEAWRFKLIDVVPAEPAFGSAPRVLRDDGTFQRKLYPGFTVELFRDEAEGYHLNLASGAPVWFVVWRSDDEDPSVAWPETVSVSYTEAGRWLDAQERVDNVPLPADIVAWLQGFTEEHYRPEPKQRRRPQSFLAPGDRQ</sequence>
<gene>
    <name evidence="2" type="ORF">HLB44_27420</name>
</gene>
<protein>
    <submittedName>
        <fullName evidence="2">DUF3305 domain-containing protein</fullName>
    </submittedName>
</protein>
<proteinExistence type="predicted"/>
<dbReference type="Proteomes" id="UP000737171">
    <property type="component" value="Unassembled WGS sequence"/>
</dbReference>
<dbReference type="Pfam" id="PF11749">
    <property type="entry name" value="DUF3305"/>
    <property type="match status" value="1"/>
</dbReference>
<evidence type="ECO:0000313" key="2">
    <source>
        <dbReference type="EMBL" id="NRF70742.1"/>
    </source>
</evidence>
<dbReference type="InterPro" id="IPR021736">
    <property type="entry name" value="DUF3305"/>
</dbReference>
<accession>A0ABX2EPW1</accession>
<reference evidence="2 3" key="1">
    <citation type="submission" date="2020-05" db="EMBL/GenBank/DDBJ databases">
        <title>Aquincola sp. isolate from soil.</title>
        <authorList>
            <person name="Han J."/>
            <person name="Kim D.-U."/>
        </authorList>
    </citation>
    <scope>NUCLEOTIDE SEQUENCE [LARGE SCALE GENOMIC DNA]</scope>
    <source>
        <strain evidence="2 3">S2</strain>
    </source>
</reference>
<evidence type="ECO:0000256" key="1">
    <source>
        <dbReference type="SAM" id="MobiDB-lite"/>
    </source>
</evidence>
<dbReference type="EMBL" id="JABRWJ010000009">
    <property type="protein sequence ID" value="NRF70742.1"/>
    <property type="molecule type" value="Genomic_DNA"/>
</dbReference>
<name>A0ABX2EPW1_9BURK</name>
<organism evidence="2 3">
    <name type="scientific">Pseudaquabacterium terrae</name>
    <dbReference type="NCBI Taxonomy" id="2732868"/>
    <lineage>
        <taxon>Bacteria</taxon>
        <taxon>Pseudomonadati</taxon>
        <taxon>Pseudomonadota</taxon>
        <taxon>Betaproteobacteria</taxon>
        <taxon>Burkholderiales</taxon>
        <taxon>Sphaerotilaceae</taxon>
        <taxon>Pseudaquabacterium</taxon>
    </lineage>
</organism>